<evidence type="ECO:0000259" key="1">
    <source>
        <dbReference type="PROSITE" id="PS50801"/>
    </source>
</evidence>
<dbReference type="PANTHER" id="PTHR33495:SF2">
    <property type="entry name" value="ANTI-SIGMA FACTOR ANTAGONIST TM_1081-RELATED"/>
    <property type="match status" value="1"/>
</dbReference>
<protein>
    <recommendedName>
        <fullName evidence="1">STAS domain-containing protein</fullName>
    </recommendedName>
</protein>
<dbReference type="GO" id="GO:0043856">
    <property type="term" value="F:anti-sigma factor antagonist activity"/>
    <property type="evidence" value="ECO:0007669"/>
    <property type="project" value="TreeGrafter"/>
</dbReference>
<dbReference type="Proteomes" id="UP000193928">
    <property type="component" value="Unassembled WGS sequence"/>
</dbReference>
<comment type="caution">
    <text evidence="2">The sequence shown here is derived from an EMBL/GenBank/DDBJ whole genome shotgun (WGS) entry which is preliminary data.</text>
</comment>
<gene>
    <name evidence="2" type="ORF">AWC08_06460</name>
</gene>
<dbReference type="PANTHER" id="PTHR33495">
    <property type="entry name" value="ANTI-SIGMA FACTOR ANTAGONIST TM_1081-RELATED-RELATED"/>
    <property type="match status" value="1"/>
</dbReference>
<dbReference type="RefSeq" id="WP_069432801.1">
    <property type="nucleotide sequence ID" value="NZ_JACKSU010000105.1"/>
</dbReference>
<evidence type="ECO:0000313" key="3">
    <source>
        <dbReference type="Proteomes" id="UP000193928"/>
    </source>
</evidence>
<dbReference type="Gene3D" id="3.30.750.24">
    <property type="entry name" value="STAS domain"/>
    <property type="match status" value="1"/>
</dbReference>
<proteinExistence type="predicted"/>
<dbReference type="InterPro" id="IPR036513">
    <property type="entry name" value="STAS_dom_sf"/>
</dbReference>
<dbReference type="InterPro" id="IPR002645">
    <property type="entry name" value="STAS_dom"/>
</dbReference>
<dbReference type="CDD" id="cd07043">
    <property type="entry name" value="STAS_anti-anti-sigma_factors"/>
    <property type="match status" value="1"/>
</dbReference>
<reference evidence="2 3" key="1">
    <citation type="submission" date="2016-01" db="EMBL/GenBank/DDBJ databases">
        <title>The new phylogeny of the genus Mycobacterium.</title>
        <authorList>
            <person name="Tarcisio F."/>
            <person name="Conor M."/>
            <person name="Antonella G."/>
            <person name="Elisabetta G."/>
            <person name="Giulia F.S."/>
            <person name="Sara T."/>
            <person name="Anna F."/>
            <person name="Clotilde B."/>
            <person name="Roberto B."/>
            <person name="Veronica D.S."/>
            <person name="Fabio R."/>
            <person name="Monica P."/>
            <person name="Olivier J."/>
            <person name="Enrico T."/>
            <person name="Nicola S."/>
        </authorList>
    </citation>
    <scope>NUCLEOTIDE SEQUENCE [LARGE SCALE GENOMIC DNA]</scope>
    <source>
        <strain evidence="2 3">DSM 44160</strain>
    </source>
</reference>
<dbReference type="SUPFAM" id="SSF52091">
    <property type="entry name" value="SpoIIaa-like"/>
    <property type="match status" value="1"/>
</dbReference>
<dbReference type="EMBL" id="LQOY01000234">
    <property type="protein sequence ID" value="ORV69318.1"/>
    <property type="molecule type" value="Genomic_DNA"/>
</dbReference>
<name>A0A1X1VK24_MYCGO</name>
<sequence>MHWSGAWGRTGRARTGVGSGTVAVVQLRGEIDAANAEDLGRYLRGVGGAAREMVADLTGVTFLGAAGVRQLVALEVDCGNRGAQWVLVADPVLRRLLRVVGADRVLPVSGSLDQALQGWRRARCIQ</sequence>
<accession>A0A1X1VK24</accession>
<organism evidence="2 3">
    <name type="scientific">Mycobacterium gordonae</name>
    <dbReference type="NCBI Taxonomy" id="1778"/>
    <lineage>
        <taxon>Bacteria</taxon>
        <taxon>Bacillati</taxon>
        <taxon>Actinomycetota</taxon>
        <taxon>Actinomycetes</taxon>
        <taxon>Mycobacteriales</taxon>
        <taxon>Mycobacteriaceae</taxon>
        <taxon>Mycobacterium</taxon>
    </lineage>
</organism>
<dbReference type="PROSITE" id="PS50801">
    <property type="entry name" value="STAS"/>
    <property type="match status" value="1"/>
</dbReference>
<feature type="domain" description="STAS" evidence="1">
    <location>
        <begin position="22"/>
        <end position="89"/>
    </location>
</feature>
<keyword evidence="3" id="KW-1185">Reference proteome</keyword>
<evidence type="ECO:0000313" key="2">
    <source>
        <dbReference type="EMBL" id="ORV69318.1"/>
    </source>
</evidence>
<dbReference type="AlphaFoldDB" id="A0A1X1VK24"/>
<dbReference type="Pfam" id="PF01740">
    <property type="entry name" value="STAS"/>
    <property type="match status" value="1"/>
</dbReference>